<feature type="domain" description="ABC transporter" evidence="7">
    <location>
        <begin position="22"/>
        <end position="242"/>
    </location>
</feature>
<dbReference type="PANTHER" id="PTHR24220">
    <property type="entry name" value="IMPORT ATP-BINDING PROTEIN"/>
    <property type="match status" value="1"/>
</dbReference>
<evidence type="ECO:0000313" key="9">
    <source>
        <dbReference type="Proteomes" id="UP000254889"/>
    </source>
</evidence>
<dbReference type="CDD" id="cd03255">
    <property type="entry name" value="ABC_MJ0796_LolCDE_FtsE"/>
    <property type="match status" value="1"/>
</dbReference>
<keyword evidence="5" id="KW-1278">Translocase</keyword>
<comment type="similarity">
    <text evidence="6">Belongs to the ABC transporter superfamily. Macrolide exporter (TC 3.A.1.122) family.</text>
</comment>
<dbReference type="Pfam" id="PF00005">
    <property type="entry name" value="ABC_tran"/>
    <property type="match status" value="1"/>
</dbReference>
<evidence type="ECO:0000256" key="6">
    <source>
        <dbReference type="ARBA" id="ARBA00038388"/>
    </source>
</evidence>
<evidence type="ECO:0000256" key="4">
    <source>
        <dbReference type="ARBA" id="ARBA00022840"/>
    </source>
</evidence>
<proteinExistence type="inferred from homology"/>
<dbReference type="PROSITE" id="PS00211">
    <property type="entry name" value="ABC_TRANSPORTER_1"/>
    <property type="match status" value="1"/>
</dbReference>
<dbReference type="GO" id="GO:0089705">
    <property type="term" value="P:protein localization to outer membrane"/>
    <property type="evidence" value="ECO:0007669"/>
    <property type="project" value="TreeGrafter"/>
</dbReference>
<dbReference type="GO" id="GO:0098796">
    <property type="term" value="C:membrane protein complex"/>
    <property type="evidence" value="ECO:0007669"/>
    <property type="project" value="UniProtKB-ARBA"/>
</dbReference>
<dbReference type="AlphaFoldDB" id="A0A345ZT94"/>
<dbReference type="Proteomes" id="UP000254889">
    <property type="component" value="Chromosome"/>
</dbReference>
<dbReference type="RefSeq" id="WP_115689511.1">
    <property type="nucleotide sequence ID" value="NZ_CP031417.1"/>
</dbReference>
<dbReference type="SUPFAM" id="SSF52540">
    <property type="entry name" value="P-loop containing nucleoside triphosphate hydrolases"/>
    <property type="match status" value="1"/>
</dbReference>
<evidence type="ECO:0000256" key="5">
    <source>
        <dbReference type="ARBA" id="ARBA00022967"/>
    </source>
</evidence>
<evidence type="ECO:0000256" key="3">
    <source>
        <dbReference type="ARBA" id="ARBA00022741"/>
    </source>
</evidence>
<dbReference type="EMBL" id="CP031417">
    <property type="protein sequence ID" value="AXK80141.1"/>
    <property type="molecule type" value="Genomic_DNA"/>
</dbReference>
<evidence type="ECO:0000313" key="8">
    <source>
        <dbReference type="EMBL" id="AXK80141.1"/>
    </source>
</evidence>
<dbReference type="GO" id="GO:0016887">
    <property type="term" value="F:ATP hydrolysis activity"/>
    <property type="evidence" value="ECO:0007669"/>
    <property type="project" value="InterPro"/>
</dbReference>
<keyword evidence="4 8" id="KW-0067">ATP-binding</keyword>
<dbReference type="PROSITE" id="PS50893">
    <property type="entry name" value="ABC_TRANSPORTER_2"/>
    <property type="match status" value="1"/>
</dbReference>
<accession>A0A345ZT94</accession>
<dbReference type="PANTHER" id="PTHR24220:SF689">
    <property type="entry name" value="LIPOPROTEIN-RELEASING SYSTEM ATP-BINDING PROTEIN LOLD"/>
    <property type="match status" value="1"/>
</dbReference>
<dbReference type="OrthoDB" id="9786950at2"/>
<dbReference type="GO" id="GO:0005524">
    <property type="term" value="F:ATP binding"/>
    <property type="evidence" value="ECO:0007669"/>
    <property type="project" value="UniProtKB-KW"/>
</dbReference>
<keyword evidence="2" id="KW-0997">Cell inner membrane</keyword>
<dbReference type="GO" id="GO:0022857">
    <property type="term" value="F:transmembrane transporter activity"/>
    <property type="evidence" value="ECO:0007669"/>
    <property type="project" value="UniProtKB-ARBA"/>
</dbReference>
<keyword evidence="9" id="KW-1185">Reference proteome</keyword>
<reference evidence="8 9" key="1">
    <citation type="submission" date="2018-07" db="EMBL/GenBank/DDBJ databases">
        <authorList>
            <person name="Quirk P.G."/>
            <person name="Krulwich T.A."/>
        </authorList>
    </citation>
    <scope>NUCLEOTIDE SEQUENCE [LARGE SCALE GENOMIC DNA]</scope>
    <source>
        <strain evidence="8 9">CC-BB4</strain>
    </source>
</reference>
<dbReference type="FunFam" id="3.40.50.300:FF:000032">
    <property type="entry name" value="Export ABC transporter ATP-binding protein"/>
    <property type="match status" value="1"/>
</dbReference>
<dbReference type="GO" id="GO:0005886">
    <property type="term" value="C:plasma membrane"/>
    <property type="evidence" value="ECO:0007669"/>
    <property type="project" value="TreeGrafter"/>
</dbReference>
<organism evidence="8 9">
    <name type="scientific">Pseudolabrys taiwanensis</name>
    <dbReference type="NCBI Taxonomy" id="331696"/>
    <lineage>
        <taxon>Bacteria</taxon>
        <taxon>Pseudomonadati</taxon>
        <taxon>Pseudomonadota</taxon>
        <taxon>Alphaproteobacteria</taxon>
        <taxon>Hyphomicrobiales</taxon>
        <taxon>Xanthobacteraceae</taxon>
        <taxon>Pseudolabrys</taxon>
    </lineage>
</organism>
<dbReference type="Gene3D" id="3.40.50.300">
    <property type="entry name" value="P-loop containing nucleotide triphosphate hydrolases"/>
    <property type="match status" value="1"/>
</dbReference>
<name>A0A345ZT94_9HYPH</name>
<keyword evidence="2" id="KW-0472">Membrane</keyword>
<protein>
    <submittedName>
        <fullName evidence="8">ABC transporter ATP-binding protein</fullName>
    </submittedName>
</protein>
<evidence type="ECO:0000259" key="7">
    <source>
        <dbReference type="PROSITE" id="PS50893"/>
    </source>
</evidence>
<dbReference type="InterPro" id="IPR015854">
    <property type="entry name" value="ABC_transpr_LolD-like"/>
</dbReference>
<dbReference type="InterPro" id="IPR003439">
    <property type="entry name" value="ABC_transporter-like_ATP-bd"/>
</dbReference>
<dbReference type="InterPro" id="IPR003593">
    <property type="entry name" value="AAA+_ATPase"/>
</dbReference>
<keyword evidence="2" id="KW-1003">Cell membrane</keyword>
<sequence>MSETIVAPEAGAQTSDEEVPVLFLHGVERHYQQGDATLNILNGAELAIWAGQSVALVAPSGAGKSTLLHIAGLLEHPDHGEVYIDGRATAILPDSERTRIRRNEIGFVYQFHRLLPEFSALENVIMPQMIRGLSKSEAAKRATELLGYLGLKNRLTHRPAELSGGEQQRVAIARAVANAPRILLADEPTGNLDVHTAEHVFNALHQLVRASGLATIIATHNMELAARMDRRVTLQEGKVVEME</sequence>
<dbReference type="GO" id="GO:0044874">
    <property type="term" value="P:lipoprotein localization to outer membrane"/>
    <property type="evidence" value="ECO:0007669"/>
    <property type="project" value="TreeGrafter"/>
</dbReference>
<dbReference type="InterPro" id="IPR017911">
    <property type="entry name" value="MacB-like_ATP-bd"/>
</dbReference>
<keyword evidence="3" id="KW-0547">Nucleotide-binding</keyword>
<dbReference type="SMART" id="SM00382">
    <property type="entry name" value="AAA"/>
    <property type="match status" value="1"/>
</dbReference>
<keyword evidence="1" id="KW-0813">Transport</keyword>
<gene>
    <name evidence="8" type="ORF">DW352_06185</name>
</gene>
<dbReference type="KEGG" id="ptaw:DW352_06185"/>
<evidence type="ECO:0000256" key="1">
    <source>
        <dbReference type="ARBA" id="ARBA00022448"/>
    </source>
</evidence>
<evidence type="ECO:0000256" key="2">
    <source>
        <dbReference type="ARBA" id="ARBA00022519"/>
    </source>
</evidence>
<dbReference type="InterPro" id="IPR017871">
    <property type="entry name" value="ABC_transporter-like_CS"/>
</dbReference>
<dbReference type="InterPro" id="IPR027417">
    <property type="entry name" value="P-loop_NTPase"/>
</dbReference>